<organism evidence="3 4">
    <name type="scientific">Rouxiella badensis</name>
    <dbReference type="NCBI Taxonomy" id="1646377"/>
    <lineage>
        <taxon>Bacteria</taxon>
        <taxon>Pseudomonadati</taxon>
        <taxon>Pseudomonadota</taxon>
        <taxon>Gammaproteobacteria</taxon>
        <taxon>Enterobacterales</taxon>
        <taxon>Yersiniaceae</taxon>
        <taxon>Rouxiella</taxon>
    </lineage>
</organism>
<evidence type="ECO:0000259" key="2">
    <source>
        <dbReference type="Pfam" id="PF01522"/>
    </source>
</evidence>
<dbReference type="PANTHER" id="PTHR47561">
    <property type="entry name" value="POLYSACCHARIDE DEACETYLASE FAMILY PROTEIN (AFU_ORTHOLOGUE AFUA_6G05030)"/>
    <property type="match status" value="1"/>
</dbReference>
<protein>
    <submittedName>
        <fullName evidence="3">Polysaccharide deacetylase</fullName>
    </submittedName>
</protein>
<dbReference type="InterPro" id="IPR002509">
    <property type="entry name" value="NODB_dom"/>
</dbReference>
<keyword evidence="4" id="KW-1185">Reference proteome</keyword>
<feature type="region of interest" description="Disordered" evidence="1">
    <location>
        <begin position="282"/>
        <end position="306"/>
    </location>
</feature>
<dbReference type="InterPro" id="IPR037950">
    <property type="entry name" value="PgdA-like"/>
</dbReference>
<sequence>MPINQNATQDKWPQGKRCAVVITVDFNDVQGILSQVPAVAGREKTLSVWRYGTLRGVDRLLALLAEKNLRSSWCVPGRVADEHADKITQIFRAGHELATSGYEFEKFDELTLEQQVSSLQRGQAALKAHTGQTPRGFRLPSGNWAAGFAEAMSEAGIGWSSSWRGDDLPYFQPMRDGLPSQLVELPLHYELEDEPYFAFNLSPAVPPAQSRIASYSHTLGNMKMDFDGFYRFGLCYVLRLHPEVIGTAGRIGLLSELLDDITSRPDVWVATAGEVTDWWRQTQPQNEPSHPAQIWQQHTQNGGSNE</sequence>
<dbReference type="InterPro" id="IPR011330">
    <property type="entry name" value="Glyco_hydro/deAcase_b/a-brl"/>
</dbReference>
<evidence type="ECO:0000313" key="3">
    <source>
        <dbReference type="EMBL" id="ORJ25002.1"/>
    </source>
</evidence>
<dbReference type="GeneID" id="93565812"/>
<dbReference type="RefSeq" id="WP_017493752.1">
    <property type="nucleotide sequence ID" value="NZ_CAUQAZ010000068.1"/>
</dbReference>
<dbReference type="Pfam" id="PF01522">
    <property type="entry name" value="Polysacc_deac_1"/>
    <property type="match status" value="1"/>
</dbReference>
<dbReference type="Gene3D" id="3.20.20.370">
    <property type="entry name" value="Glycoside hydrolase/deacetylase"/>
    <property type="match status" value="1"/>
</dbReference>
<feature type="domain" description="NodB homology" evidence="2">
    <location>
        <begin position="57"/>
        <end position="157"/>
    </location>
</feature>
<reference evidence="3 4" key="1">
    <citation type="journal article" date="2017" name="Int. J. Syst. Evol. Microbiol.">
        <title>Rouxiella badensis sp. nov. and Rouxiella silvae sp. nov. isolated from peat bog soil in Germany and emendation of the genus description.</title>
        <authorList>
            <person name="Le Fleche-Mateos A."/>
            <person name="Kugler J.H."/>
            <person name="Hansen S.H."/>
            <person name="Syldatk C."/>
            <person name="Hausmann R."/>
            <person name="Lomprez F."/>
            <person name="Vandenbogaert M."/>
            <person name="Manuguerra J.C."/>
            <person name="Grimont P.A."/>
        </authorList>
    </citation>
    <scope>NUCLEOTIDE SEQUENCE [LARGE SCALE GENOMIC DNA]</scope>
    <source>
        <strain evidence="3 4">DSM 100043</strain>
    </source>
</reference>
<evidence type="ECO:0000313" key="4">
    <source>
        <dbReference type="Proteomes" id="UP000192536"/>
    </source>
</evidence>
<dbReference type="GO" id="GO:0005975">
    <property type="term" value="P:carbohydrate metabolic process"/>
    <property type="evidence" value="ECO:0007669"/>
    <property type="project" value="InterPro"/>
</dbReference>
<dbReference type="CDD" id="cd10938">
    <property type="entry name" value="CE4_HpPgdA_like"/>
    <property type="match status" value="1"/>
</dbReference>
<dbReference type="STRING" id="1646377.BS640_12975"/>
<dbReference type="EMBL" id="MRWE01000020">
    <property type="protein sequence ID" value="ORJ25002.1"/>
    <property type="molecule type" value="Genomic_DNA"/>
</dbReference>
<dbReference type="AlphaFoldDB" id="A0A1X0WE01"/>
<dbReference type="Proteomes" id="UP000192536">
    <property type="component" value="Unassembled WGS sequence"/>
</dbReference>
<dbReference type="PANTHER" id="PTHR47561:SF1">
    <property type="entry name" value="POLYSACCHARIDE DEACETYLASE FAMILY PROTEIN (AFU_ORTHOLOGUE AFUA_6G05030)"/>
    <property type="match status" value="1"/>
</dbReference>
<accession>A0A1X0WE01</accession>
<dbReference type="GO" id="GO:0016810">
    <property type="term" value="F:hydrolase activity, acting on carbon-nitrogen (but not peptide) bonds"/>
    <property type="evidence" value="ECO:0007669"/>
    <property type="project" value="InterPro"/>
</dbReference>
<evidence type="ECO:0000256" key="1">
    <source>
        <dbReference type="SAM" id="MobiDB-lite"/>
    </source>
</evidence>
<dbReference type="SUPFAM" id="SSF88713">
    <property type="entry name" value="Glycoside hydrolase/deacetylase"/>
    <property type="match status" value="1"/>
</dbReference>
<comment type="caution">
    <text evidence="3">The sequence shown here is derived from an EMBL/GenBank/DDBJ whole genome shotgun (WGS) entry which is preliminary data.</text>
</comment>
<name>A0A1X0WE01_9GAMM</name>
<gene>
    <name evidence="3" type="ORF">BS640_12975</name>
</gene>
<proteinExistence type="predicted"/>